<protein>
    <submittedName>
        <fullName evidence="2">Uncharacterized protein</fullName>
    </submittedName>
</protein>
<proteinExistence type="predicted"/>
<name>A0AAI9YBB6_9PEZI</name>
<evidence type="ECO:0000313" key="3">
    <source>
        <dbReference type="Proteomes" id="UP001239213"/>
    </source>
</evidence>
<keyword evidence="3" id="KW-1185">Reference proteome</keyword>
<dbReference type="Proteomes" id="UP001239213">
    <property type="component" value="Unassembled WGS sequence"/>
</dbReference>
<accession>A0AAI9YBB6</accession>
<organism evidence="2 3">
    <name type="scientific">Colletotrichum cuscutae</name>
    <dbReference type="NCBI Taxonomy" id="1209917"/>
    <lineage>
        <taxon>Eukaryota</taxon>
        <taxon>Fungi</taxon>
        <taxon>Dikarya</taxon>
        <taxon>Ascomycota</taxon>
        <taxon>Pezizomycotina</taxon>
        <taxon>Sordariomycetes</taxon>
        <taxon>Hypocreomycetidae</taxon>
        <taxon>Glomerellales</taxon>
        <taxon>Glomerellaceae</taxon>
        <taxon>Colletotrichum</taxon>
        <taxon>Colletotrichum acutatum species complex</taxon>
    </lineage>
</organism>
<dbReference type="EMBL" id="MPDP01000019">
    <property type="protein sequence ID" value="KAK1494687.1"/>
    <property type="molecule type" value="Genomic_DNA"/>
</dbReference>
<gene>
    <name evidence="2" type="ORF">CCUS01_13599</name>
</gene>
<evidence type="ECO:0000256" key="1">
    <source>
        <dbReference type="SAM" id="MobiDB-lite"/>
    </source>
</evidence>
<feature type="region of interest" description="Disordered" evidence="1">
    <location>
        <begin position="11"/>
        <end position="34"/>
    </location>
</feature>
<evidence type="ECO:0000313" key="2">
    <source>
        <dbReference type="EMBL" id="KAK1494687.1"/>
    </source>
</evidence>
<sequence length="235" mass="26201">MLATEIPLCFGPSKPSKDRSGPPKAFENPDNIAAANPQSPRLPLCLLEYGVGRLDAARCGFQFALAQPGEFPQPTKQLTVSRFAPPQQARLYVIEIPDERATGNNHNTMRKKARLLPFHLLPLCSDVLLRSKAADCPAAWGILHAASHVMLMPQLRHGPALPLDGRIRCEEKTDAFPNRASTFLRESIRRICSYRLTSPSIRLTEFVHDNMRNFAGPRCTSYPLSFRSSPTYTSF</sequence>
<dbReference type="AlphaFoldDB" id="A0AAI9YBB6"/>
<reference evidence="2" key="1">
    <citation type="submission" date="2016-11" db="EMBL/GenBank/DDBJ databases">
        <title>The genome sequence of Colletotrichum cuscutae.</title>
        <authorList>
            <person name="Baroncelli R."/>
        </authorList>
    </citation>
    <scope>NUCLEOTIDE SEQUENCE</scope>
    <source>
        <strain evidence="2">IMI 304802</strain>
    </source>
</reference>
<comment type="caution">
    <text evidence="2">The sequence shown here is derived from an EMBL/GenBank/DDBJ whole genome shotgun (WGS) entry which is preliminary data.</text>
</comment>